<evidence type="ECO:0000256" key="1">
    <source>
        <dbReference type="SAM" id="MobiDB-lite"/>
    </source>
</evidence>
<keyword evidence="3" id="KW-1185">Reference proteome</keyword>
<dbReference type="RefSeq" id="WP_007202931.1">
    <property type="nucleotide sequence ID" value="NZ_AKKV01000030.1"/>
</dbReference>
<dbReference type="Proteomes" id="UP000004080">
    <property type="component" value="Unassembled WGS sequence"/>
</dbReference>
<evidence type="ECO:0000313" key="3">
    <source>
        <dbReference type="Proteomes" id="UP000004080"/>
    </source>
</evidence>
<evidence type="ECO:0000313" key="2">
    <source>
        <dbReference type="EMBL" id="EIT84863.1"/>
    </source>
</evidence>
<reference evidence="2 3" key="1">
    <citation type="journal article" date="2012" name="J. Bacteriol.">
        <title>Genome of Bacillus macauensis ZFHKF-1, a Long-Chain-Forming Bacterium.</title>
        <authorList>
            <person name="Cai L."/>
            <person name="Zhang T."/>
        </authorList>
    </citation>
    <scope>NUCLEOTIDE SEQUENCE [LARGE SCALE GENOMIC DNA]</scope>
    <source>
        <strain evidence="2 3">ZFHKF-1</strain>
    </source>
</reference>
<dbReference type="OrthoDB" id="2881774at2"/>
<comment type="caution">
    <text evidence="2">The sequence shown here is derived from an EMBL/GenBank/DDBJ whole genome shotgun (WGS) entry which is preliminary data.</text>
</comment>
<feature type="compositionally biased region" description="Polar residues" evidence="1">
    <location>
        <begin position="61"/>
        <end position="72"/>
    </location>
</feature>
<dbReference type="AlphaFoldDB" id="I8UDH5"/>
<name>I8UDH5_9BACL</name>
<dbReference type="PATRIC" id="fig|1196324.3.peg.2915"/>
<dbReference type="EMBL" id="AKKV01000030">
    <property type="protein sequence ID" value="EIT84863.1"/>
    <property type="molecule type" value="Genomic_DNA"/>
</dbReference>
<feature type="region of interest" description="Disordered" evidence="1">
    <location>
        <begin position="53"/>
        <end position="72"/>
    </location>
</feature>
<dbReference type="STRING" id="1196324.A374_14265"/>
<proteinExistence type="predicted"/>
<sequence>MRFMKLCMFSICGLIGLTVPFTVTEAKEEQRSASCPEVGTYVTDYEKHTTWKGTDFEHEANNPTSTPDTVSRSVAISHQATVSLGGEYEFKTLMSGAKISANVGYGYNHTKTVTVTWSVPKGRWNLVAGDKFVKSTGTRYKIAPPCKATDGRTVSATYTYKTWSDKVRLD</sequence>
<accession>I8UDH5</accession>
<protein>
    <submittedName>
        <fullName evidence="2">Uncharacterized protein</fullName>
    </submittedName>
</protein>
<gene>
    <name evidence="2" type="ORF">A374_14265</name>
</gene>
<organism evidence="2 3">
    <name type="scientific">Fictibacillus macauensis ZFHKF-1</name>
    <dbReference type="NCBI Taxonomy" id="1196324"/>
    <lineage>
        <taxon>Bacteria</taxon>
        <taxon>Bacillati</taxon>
        <taxon>Bacillota</taxon>
        <taxon>Bacilli</taxon>
        <taxon>Bacillales</taxon>
        <taxon>Fictibacillaceae</taxon>
        <taxon>Fictibacillus</taxon>
    </lineage>
</organism>